<protein>
    <submittedName>
        <fullName evidence="2">Uncharacterized protein</fullName>
    </submittedName>
</protein>
<feature type="compositionally biased region" description="Polar residues" evidence="1">
    <location>
        <begin position="9"/>
        <end position="22"/>
    </location>
</feature>
<feature type="region of interest" description="Disordered" evidence="1">
    <location>
        <begin position="1"/>
        <end position="72"/>
    </location>
</feature>
<dbReference type="Proteomes" id="UP001497482">
    <property type="component" value="Chromosome 22"/>
</dbReference>
<evidence type="ECO:0000256" key="1">
    <source>
        <dbReference type="SAM" id="MobiDB-lite"/>
    </source>
</evidence>
<sequence>MAASFPVRNGSSPLTCSQTHPYSKTRMHPMVILPPPAQPGSMHSGSTLILGGGPTFAPIGEKHPDQPQSWGDPAWALVTSLESSPHGHTS</sequence>
<organism evidence="2 3">
    <name type="scientific">Knipowitschia caucasica</name>
    <name type="common">Caucasian dwarf goby</name>
    <name type="synonym">Pomatoschistus caucasicus</name>
    <dbReference type="NCBI Taxonomy" id="637954"/>
    <lineage>
        <taxon>Eukaryota</taxon>
        <taxon>Metazoa</taxon>
        <taxon>Chordata</taxon>
        <taxon>Craniata</taxon>
        <taxon>Vertebrata</taxon>
        <taxon>Euteleostomi</taxon>
        <taxon>Actinopterygii</taxon>
        <taxon>Neopterygii</taxon>
        <taxon>Teleostei</taxon>
        <taxon>Neoteleostei</taxon>
        <taxon>Acanthomorphata</taxon>
        <taxon>Gobiaria</taxon>
        <taxon>Gobiiformes</taxon>
        <taxon>Gobioidei</taxon>
        <taxon>Gobiidae</taxon>
        <taxon>Gobiinae</taxon>
        <taxon>Knipowitschia</taxon>
    </lineage>
</organism>
<reference evidence="2 3" key="1">
    <citation type="submission" date="2024-04" db="EMBL/GenBank/DDBJ databases">
        <authorList>
            <person name="Waldvogel A.-M."/>
            <person name="Schoenle A."/>
        </authorList>
    </citation>
    <scope>NUCLEOTIDE SEQUENCE [LARGE SCALE GENOMIC DNA]</scope>
</reference>
<name>A0AAV2LC97_KNICA</name>
<keyword evidence="3" id="KW-1185">Reference proteome</keyword>
<gene>
    <name evidence="2" type="ORF">KC01_LOCUS27172</name>
</gene>
<accession>A0AAV2LC97</accession>
<evidence type="ECO:0000313" key="3">
    <source>
        <dbReference type="Proteomes" id="UP001497482"/>
    </source>
</evidence>
<evidence type="ECO:0000313" key="2">
    <source>
        <dbReference type="EMBL" id="CAL1598810.1"/>
    </source>
</evidence>
<dbReference type="EMBL" id="OZ035844">
    <property type="protein sequence ID" value="CAL1598810.1"/>
    <property type="molecule type" value="Genomic_DNA"/>
</dbReference>
<dbReference type="AlphaFoldDB" id="A0AAV2LC97"/>
<proteinExistence type="predicted"/>